<keyword evidence="8" id="KW-1185">Reference proteome</keyword>
<dbReference type="InterPro" id="IPR036852">
    <property type="entry name" value="Peptidase_S8/S53_dom_sf"/>
</dbReference>
<keyword evidence="3 5" id="KW-0378">Hydrolase</keyword>
<dbReference type="Pfam" id="PF00082">
    <property type="entry name" value="Peptidase_S8"/>
    <property type="match status" value="1"/>
</dbReference>
<dbReference type="InterPro" id="IPR050131">
    <property type="entry name" value="Peptidase_S8_subtilisin-like"/>
</dbReference>
<dbReference type="EMBL" id="JADQDQ010000001">
    <property type="protein sequence ID" value="MBF9236242.1"/>
    <property type="molecule type" value="Genomic_DNA"/>
</dbReference>
<dbReference type="RefSeq" id="WP_196280600.1">
    <property type="nucleotide sequence ID" value="NZ_JADQDQ010000001.1"/>
</dbReference>
<dbReference type="PANTHER" id="PTHR43806">
    <property type="entry name" value="PEPTIDASE S8"/>
    <property type="match status" value="1"/>
</dbReference>
<dbReference type="InterPro" id="IPR015500">
    <property type="entry name" value="Peptidase_S8_subtilisin-rel"/>
</dbReference>
<organism evidence="7 8">
    <name type="scientific">Hymenobacter jeongseonensis</name>
    <dbReference type="NCBI Taxonomy" id="2791027"/>
    <lineage>
        <taxon>Bacteria</taxon>
        <taxon>Pseudomonadati</taxon>
        <taxon>Bacteroidota</taxon>
        <taxon>Cytophagia</taxon>
        <taxon>Cytophagales</taxon>
        <taxon>Hymenobacteraceae</taxon>
        <taxon>Hymenobacter</taxon>
    </lineage>
</organism>
<dbReference type="PROSITE" id="PS51257">
    <property type="entry name" value="PROKAR_LIPOPROTEIN"/>
    <property type="match status" value="1"/>
</dbReference>
<feature type="active site" description="Charge relay system" evidence="5">
    <location>
        <position position="216"/>
    </location>
</feature>
<feature type="active site" description="Charge relay system" evidence="5">
    <location>
        <position position="440"/>
    </location>
</feature>
<feature type="active site" description="Charge relay system" evidence="5">
    <location>
        <position position="179"/>
    </location>
</feature>
<dbReference type="SUPFAM" id="SSF52743">
    <property type="entry name" value="Subtilisin-like"/>
    <property type="match status" value="1"/>
</dbReference>
<evidence type="ECO:0000256" key="5">
    <source>
        <dbReference type="PROSITE-ProRule" id="PRU01240"/>
    </source>
</evidence>
<evidence type="ECO:0000313" key="7">
    <source>
        <dbReference type="EMBL" id="MBF9236242.1"/>
    </source>
</evidence>
<evidence type="ECO:0000256" key="1">
    <source>
        <dbReference type="ARBA" id="ARBA00011073"/>
    </source>
</evidence>
<dbReference type="PANTHER" id="PTHR43806:SF11">
    <property type="entry name" value="CEREVISIN-RELATED"/>
    <property type="match status" value="1"/>
</dbReference>
<gene>
    <name evidence="7" type="ORF">I2I05_02430</name>
</gene>
<sequence length="501" mass="51828">MYNHKLTHHLLPVLGLGLLFTFGCSKENPTPTDPSITAVSSQAIAAGTPGFTLRSKHYIIIAAGDELPAGIEGLTTAANGKVTSVLQEVGLALATSDDPEFAAKAAKITGVRSVVRDFTYQGFNPEARAVEAEALNVNPASTGDSNPYLPLQWGATAIQAPAAWNAGALGENVLVADLDGGFELTHPDLVANIQGSKSFVPTEPAQFMGAANKSSHGTHTAGTIAAADNSIGVIGVAPKAKLLLVKVLADAGSGSFSWMLQGILYAVQERADVINLSLGAAIPRHDQYLDENGKVVNDTKAIQELLVAINKVTSYATKNGVTIIASAGNDANNGNQDKSTVHIPADATGVISISSTGPMGWALDPLKANLDRFASYSNYGTSAIDFAAPGGDFALPGSAIVNFRGVTQYAWALDMVISTGRVSVVNGITRGSYTWMAGTSMAAPHATGIAALIIGRNGGSMDPVRVEAALRASADDLGQPGRDAYYGQGRLNAFRAVSQAQ</sequence>
<evidence type="ECO:0000313" key="8">
    <source>
        <dbReference type="Proteomes" id="UP000597617"/>
    </source>
</evidence>
<comment type="similarity">
    <text evidence="1 5">Belongs to the peptidase S8 family.</text>
</comment>
<evidence type="ECO:0000256" key="4">
    <source>
        <dbReference type="ARBA" id="ARBA00022825"/>
    </source>
</evidence>
<dbReference type="InterPro" id="IPR000209">
    <property type="entry name" value="Peptidase_S8/S53_dom"/>
</dbReference>
<evidence type="ECO:0000259" key="6">
    <source>
        <dbReference type="Pfam" id="PF00082"/>
    </source>
</evidence>
<protein>
    <submittedName>
        <fullName evidence="7">S8 family serine peptidase</fullName>
    </submittedName>
</protein>
<dbReference type="PRINTS" id="PR00723">
    <property type="entry name" value="SUBTILISIN"/>
</dbReference>
<accession>A0ABS0ID17</accession>
<keyword evidence="2 5" id="KW-0645">Protease</keyword>
<comment type="caution">
    <text evidence="7">The sequence shown here is derived from an EMBL/GenBank/DDBJ whole genome shotgun (WGS) entry which is preliminary data.</text>
</comment>
<evidence type="ECO:0000256" key="2">
    <source>
        <dbReference type="ARBA" id="ARBA00022670"/>
    </source>
</evidence>
<dbReference type="PROSITE" id="PS51892">
    <property type="entry name" value="SUBTILASE"/>
    <property type="match status" value="1"/>
</dbReference>
<dbReference type="Proteomes" id="UP000597617">
    <property type="component" value="Unassembled WGS sequence"/>
</dbReference>
<reference evidence="7 8" key="1">
    <citation type="submission" date="2020-11" db="EMBL/GenBank/DDBJ databases">
        <authorList>
            <person name="Kim M.K."/>
        </authorList>
    </citation>
    <scope>NUCLEOTIDE SEQUENCE [LARGE SCALE GENOMIC DNA]</scope>
    <source>
        <strain evidence="7 8">BT683</strain>
    </source>
</reference>
<feature type="domain" description="Peptidase S8/S53" evidence="6">
    <location>
        <begin position="170"/>
        <end position="489"/>
    </location>
</feature>
<keyword evidence="4 5" id="KW-0720">Serine protease</keyword>
<evidence type="ECO:0000256" key="3">
    <source>
        <dbReference type="ARBA" id="ARBA00022801"/>
    </source>
</evidence>
<dbReference type="PROSITE" id="PS00138">
    <property type="entry name" value="SUBTILASE_SER"/>
    <property type="match status" value="1"/>
</dbReference>
<name>A0ABS0ID17_9BACT</name>
<dbReference type="Gene3D" id="3.40.50.200">
    <property type="entry name" value="Peptidase S8/S53 domain"/>
    <property type="match status" value="1"/>
</dbReference>
<dbReference type="InterPro" id="IPR023828">
    <property type="entry name" value="Peptidase_S8_Ser-AS"/>
</dbReference>
<proteinExistence type="inferred from homology"/>